<reference evidence="2" key="1">
    <citation type="submission" date="2021-05" db="EMBL/GenBank/DDBJ databases">
        <authorList>
            <person name="Arsene-Ploetze F."/>
        </authorList>
    </citation>
    <scope>NUCLEOTIDE SEQUENCE</scope>
    <source>
        <strain evidence="2">DSM 42138</strain>
    </source>
</reference>
<keyword evidence="3" id="KW-1185">Reference proteome</keyword>
<name>A0A9W4DMI0_9ACTN</name>
<evidence type="ECO:0000256" key="1">
    <source>
        <dbReference type="SAM" id="MobiDB-lite"/>
    </source>
</evidence>
<organism evidence="2 3">
    <name type="scientific">Actinacidiphila cocklensis</name>
    <dbReference type="NCBI Taxonomy" id="887465"/>
    <lineage>
        <taxon>Bacteria</taxon>
        <taxon>Bacillati</taxon>
        <taxon>Actinomycetota</taxon>
        <taxon>Actinomycetes</taxon>
        <taxon>Kitasatosporales</taxon>
        <taxon>Streptomycetaceae</taxon>
        <taxon>Actinacidiphila</taxon>
    </lineage>
</organism>
<accession>A0A9W4DMI0</accession>
<dbReference type="Proteomes" id="UP001152519">
    <property type="component" value="Unassembled WGS sequence"/>
</dbReference>
<dbReference type="AlphaFoldDB" id="A0A9W4DMI0"/>
<feature type="compositionally biased region" description="Polar residues" evidence="1">
    <location>
        <begin position="53"/>
        <end position="63"/>
    </location>
</feature>
<sequence>MVARGHVPCRADLGRGAHRLRAEHQGAHRVRGLHGVGVRAVRRERALPPGQLGSAQRRNFASA</sequence>
<protein>
    <submittedName>
        <fullName evidence="2">Uncharacterized protein</fullName>
    </submittedName>
</protein>
<gene>
    <name evidence="2" type="ORF">SCOCK_240112</name>
</gene>
<feature type="region of interest" description="Disordered" evidence="1">
    <location>
        <begin position="44"/>
        <end position="63"/>
    </location>
</feature>
<dbReference type="EMBL" id="CAJSLV010000053">
    <property type="protein sequence ID" value="CAG6394160.1"/>
    <property type="molecule type" value="Genomic_DNA"/>
</dbReference>
<evidence type="ECO:0000313" key="2">
    <source>
        <dbReference type="EMBL" id="CAG6394160.1"/>
    </source>
</evidence>
<comment type="caution">
    <text evidence="2">The sequence shown here is derived from an EMBL/GenBank/DDBJ whole genome shotgun (WGS) entry which is preliminary data.</text>
</comment>
<proteinExistence type="predicted"/>
<evidence type="ECO:0000313" key="3">
    <source>
        <dbReference type="Proteomes" id="UP001152519"/>
    </source>
</evidence>